<dbReference type="PROSITE" id="PS50887">
    <property type="entry name" value="GGDEF"/>
    <property type="match status" value="1"/>
</dbReference>
<name>A0A1N6N4X1_9GAMM</name>
<reference evidence="4" key="1">
    <citation type="submission" date="2017-01" db="EMBL/GenBank/DDBJ databases">
        <authorList>
            <person name="Varghese N."/>
            <person name="Submissions S."/>
        </authorList>
    </citation>
    <scope>NUCLEOTIDE SEQUENCE [LARGE SCALE GENOMIC DNA]</scope>
    <source>
        <strain evidence="4">UM1</strain>
    </source>
</reference>
<dbReference type="SMART" id="SM00065">
    <property type="entry name" value="GAF"/>
    <property type="match status" value="1"/>
</dbReference>
<evidence type="ECO:0000259" key="2">
    <source>
        <dbReference type="PROSITE" id="PS50887"/>
    </source>
</evidence>
<dbReference type="STRING" id="1604334.SAMN05421546_0095"/>
<dbReference type="InterPro" id="IPR043128">
    <property type="entry name" value="Rev_trsase/Diguanyl_cyclase"/>
</dbReference>
<dbReference type="Gene3D" id="3.30.450.40">
    <property type="match status" value="1"/>
</dbReference>
<dbReference type="Gene3D" id="3.30.70.270">
    <property type="match status" value="1"/>
</dbReference>
<dbReference type="NCBIfam" id="TIGR00254">
    <property type="entry name" value="GGDEF"/>
    <property type="match status" value="1"/>
</dbReference>
<dbReference type="Pfam" id="PF01590">
    <property type="entry name" value="GAF"/>
    <property type="match status" value="1"/>
</dbReference>
<evidence type="ECO:0000313" key="4">
    <source>
        <dbReference type="Proteomes" id="UP000241788"/>
    </source>
</evidence>
<evidence type="ECO:0000313" key="3">
    <source>
        <dbReference type="EMBL" id="SIP87079.1"/>
    </source>
</evidence>
<protein>
    <submittedName>
        <fullName evidence="3">Diguanylate cyclase with GAF sensor</fullName>
    </submittedName>
</protein>
<dbReference type="PANTHER" id="PTHR43102:SF2">
    <property type="entry name" value="GAF DOMAIN-CONTAINING PROTEIN"/>
    <property type="match status" value="1"/>
</dbReference>
<dbReference type="EMBL" id="FTLW01000001">
    <property type="protein sequence ID" value="SIP87079.1"/>
    <property type="molecule type" value="Genomic_DNA"/>
</dbReference>
<organism evidence="3 4">
    <name type="scientific">Solilutibacter tolerans</name>
    <dbReference type="NCBI Taxonomy" id="1604334"/>
    <lineage>
        <taxon>Bacteria</taxon>
        <taxon>Pseudomonadati</taxon>
        <taxon>Pseudomonadota</taxon>
        <taxon>Gammaproteobacteria</taxon>
        <taxon>Lysobacterales</taxon>
        <taxon>Lysobacteraceae</taxon>
        <taxon>Solilutibacter</taxon>
    </lineage>
</organism>
<dbReference type="InterPro" id="IPR029016">
    <property type="entry name" value="GAF-like_dom_sf"/>
</dbReference>
<dbReference type="AlphaFoldDB" id="A0A1N6N4X1"/>
<dbReference type="Pfam" id="PF00990">
    <property type="entry name" value="GGDEF"/>
    <property type="match status" value="1"/>
</dbReference>
<dbReference type="OrthoDB" id="9803824at2"/>
<dbReference type="InterPro" id="IPR000160">
    <property type="entry name" value="GGDEF_dom"/>
</dbReference>
<dbReference type="InterPro" id="IPR029787">
    <property type="entry name" value="Nucleotide_cyclase"/>
</dbReference>
<dbReference type="CDD" id="cd01949">
    <property type="entry name" value="GGDEF"/>
    <property type="match status" value="1"/>
</dbReference>
<dbReference type="FunFam" id="3.30.70.270:FF:000001">
    <property type="entry name" value="Diguanylate cyclase domain protein"/>
    <property type="match status" value="1"/>
</dbReference>
<accession>A0A1N6N4X1</accession>
<comment type="cofactor">
    <cofactor evidence="1">
        <name>Mg(2+)</name>
        <dbReference type="ChEBI" id="CHEBI:18420"/>
    </cofactor>
</comment>
<dbReference type="SUPFAM" id="SSF55073">
    <property type="entry name" value="Nucleotide cyclase"/>
    <property type="match status" value="1"/>
</dbReference>
<dbReference type="InterPro" id="IPR003018">
    <property type="entry name" value="GAF"/>
</dbReference>
<dbReference type="SUPFAM" id="SSF55781">
    <property type="entry name" value="GAF domain-like"/>
    <property type="match status" value="1"/>
</dbReference>
<evidence type="ECO:0000256" key="1">
    <source>
        <dbReference type="ARBA" id="ARBA00001946"/>
    </source>
</evidence>
<dbReference type="Proteomes" id="UP000241788">
    <property type="component" value="Unassembled WGS sequence"/>
</dbReference>
<keyword evidence="4" id="KW-1185">Reference proteome</keyword>
<proteinExistence type="predicted"/>
<feature type="domain" description="GGDEF" evidence="2">
    <location>
        <begin position="237"/>
        <end position="365"/>
    </location>
</feature>
<sequence>MENVISLPLDRDRDARERRRQEALDRLEIVDTQAETAYDDLARLAQTLCGAPIALVSLVDRNRQWFKARIGTELQSIPREISFCDHAIRQPDRIMEVADAHEDARFANNPLVLGEPHVRFYAGMPILTQDGEAVGAICVVDHMPRALNPEQREGLAALARQATLLLEVRGFLAKQRAIMSAHDDDTRRLLAGQDALRQHNAHLQDVAWRDPLTGLLNRAGMEALRANSRVMARVRNAPYCVALADVDRFKQVNDEYGHAIGDDILCAVADVIRSNIRRGDYAGRLGGEEFVVLWPSTNLEQAREIAERIRHGVERLKLDAPVTISIGLIEGDAAEESRRESLERADRTLYEAKRVGRNRVVADTQTRYWR</sequence>
<dbReference type="PANTHER" id="PTHR43102">
    <property type="entry name" value="SLR1143 PROTEIN"/>
    <property type="match status" value="1"/>
</dbReference>
<gene>
    <name evidence="3" type="ORF">SAMN05421546_0095</name>
</gene>
<dbReference type="RefSeq" id="WP_076584522.1">
    <property type="nucleotide sequence ID" value="NZ_FTLW01000001.1"/>
</dbReference>
<dbReference type="SMART" id="SM00267">
    <property type="entry name" value="GGDEF"/>
    <property type="match status" value="1"/>
</dbReference>
<dbReference type="GO" id="GO:0003824">
    <property type="term" value="F:catalytic activity"/>
    <property type="evidence" value="ECO:0007669"/>
    <property type="project" value="UniProtKB-ARBA"/>
</dbReference>